<keyword evidence="1" id="KW-0812">Transmembrane</keyword>
<sequence>MTHGTPVLSPVAIFAAHLTYGGPCSPKFPSTSPYSFSIWDSMIGPPCGAYNFSDCIIFTIFVVKFFM</sequence>
<protein>
    <submittedName>
        <fullName evidence="2">Uncharacterized protein MANES_18G106800</fullName>
    </submittedName>
</protein>
<proteinExistence type="predicted"/>
<accession>A0A2P2IQ71</accession>
<dbReference type="AlphaFoldDB" id="A0A2P2IQ71"/>
<organism evidence="2">
    <name type="scientific">Rhizophora mucronata</name>
    <name type="common">Asiatic mangrove</name>
    <dbReference type="NCBI Taxonomy" id="61149"/>
    <lineage>
        <taxon>Eukaryota</taxon>
        <taxon>Viridiplantae</taxon>
        <taxon>Streptophyta</taxon>
        <taxon>Embryophyta</taxon>
        <taxon>Tracheophyta</taxon>
        <taxon>Spermatophyta</taxon>
        <taxon>Magnoliopsida</taxon>
        <taxon>eudicotyledons</taxon>
        <taxon>Gunneridae</taxon>
        <taxon>Pentapetalae</taxon>
        <taxon>rosids</taxon>
        <taxon>fabids</taxon>
        <taxon>Malpighiales</taxon>
        <taxon>Rhizophoraceae</taxon>
        <taxon>Rhizophora</taxon>
    </lineage>
</organism>
<evidence type="ECO:0000256" key="1">
    <source>
        <dbReference type="SAM" id="Phobius"/>
    </source>
</evidence>
<keyword evidence="1" id="KW-1133">Transmembrane helix</keyword>
<name>A0A2P2IQ71_RHIMU</name>
<keyword evidence="1" id="KW-0472">Membrane</keyword>
<feature type="transmembrane region" description="Helical" evidence="1">
    <location>
        <begin position="49"/>
        <end position="66"/>
    </location>
</feature>
<dbReference type="EMBL" id="GGEC01002879">
    <property type="protein sequence ID" value="MBW83362.1"/>
    <property type="molecule type" value="Transcribed_RNA"/>
</dbReference>
<reference evidence="2" key="1">
    <citation type="submission" date="2018-02" db="EMBL/GenBank/DDBJ databases">
        <title>Rhizophora mucronata_Transcriptome.</title>
        <authorList>
            <person name="Meera S.P."/>
            <person name="Sreeshan A."/>
            <person name="Augustine A."/>
        </authorList>
    </citation>
    <scope>NUCLEOTIDE SEQUENCE</scope>
    <source>
        <tissue evidence="2">Leaf</tissue>
    </source>
</reference>
<evidence type="ECO:0000313" key="2">
    <source>
        <dbReference type="EMBL" id="MBW83362.1"/>
    </source>
</evidence>